<dbReference type="GO" id="GO:0005384">
    <property type="term" value="F:manganese ion transmembrane transporter activity"/>
    <property type="evidence" value="ECO:0007669"/>
    <property type="project" value="InterPro"/>
</dbReference>
<organism evidence="6">
    <name type="scientific">freshwater metagenome</name>
    <dbReference type="NCBI Taxonomy" id="449393"/>
    <lineage>
        <taxon>unclassified sequences</taxon>
        <taxon>metagenomes</taxon>
        <taxon>ecological metagenomes</taxon>
    </lineage>
</organism>
<comment type="subcellular location">
    <subcellularLocation>
        <location evidence="1">Endomembrane system</location>
        <topology evidence="1">Multi-pass membrane protein</topology>
    </subcellularLocation>
</comment>
<accession>A0A6J6F177</accession>
<reference evidence="6" key="1">
    <citation type="submission" date="2020-05" db="EMBL/GenBank/DDBJ databases">
        <authorList>
            <person name="Chiriac C."/>
            <person name="Salcher M."/>
            <person name="Ghai R."/>
            <person name="Kavagutti S V."/>
        </authorList>
    </citation>
    <scope>NUCLEOTIDE SEQUENCE</scope>
</reference>
<dbReference type="Pfam" id="PF01988">
    <property type="entry name" value="VIT1"/>
    <property type="match status" value="1"/>
</dbReference>
<feature type="transmembrane region" description="Helical" evidence="5">
    <location>
        <begin position="219"/>
        <end position="240"/>
    </location>
</feature>
<protein>
    <submittedName>
        <fullName evidence="6">Unannotated protein</fullName>
    </submittedName>
</protein>
<sequence length="241" mass="24889">MARYAFGVPREQHPGHRSVSGGLARAAVFGISDGLVSNVSLVIGFAGSGVDSNVVRLAGIAGAIAGAASMAAGEWVSVSAQNELITREIDIERRELHVNTAAETLELAKIYESHGIEPERAAAAAADVMRRPDAALAVHAREELGVDPGVLPSAWKAAALSLICFIFGALLPVIPWYVGTGNGAKAASIIIGVVAAAMVGAVIGRSAEKKVWWSSLRQVLILIVACGVTYLIGSLFNVAVA</sequence>
<name>A0A6J6F177_9ZZZZ</name>
<feature type="transmembrane region" description="Helical" evidence="5">
    <location>
        <begin position="184"/>
        <end position="207"/>
    </location>
</feature>
<feature type="transmembrane region" description="Helical" evidence="5">
    <location>
        <begin position="157"/>
        <end position="178"/>
    </location>
</feature>
<keyword evidence="4 5" id="KW-0472">Membrane</keyword>
<evidence type="ECO:0000256" key="4">
    <source>
        <dbReference type="ARBA" id="ARBA00023136"/>
    </source>
</evidence>
<keyword evidence="3 5" id="KW-1133">Transmembrane helix</keyword>
<evidence type="ECO:0000256" key="5">
    <source>
        <dbReference type="SAM" id="Phobius"/>
    </source>
</evidence>
<keyword evidence="2 5" id="KW-0812">Transmembrane</keyword>
<evidence type="ECO:0000313" key="6">
    <source>
        <dbReference type="EMBL" id="CAB4578638.1"/>
    </source>
</evidence>
<dbReference type="PANTHER" id="PTHR31851">
    <property type="entry name" value="FE(2+)/MN(2+) TRANSPORTER PCL1"/>
    <property type="match status" value="1"/>
</dbReference>
<evidence type="ECO:0000256" key="2">
    <source>
        <dbReference type="ARBA" id="ARBA00022692"/>
    </source>
</evidence>
<proteinExistence type="predicted"/>
<dbReference type="GO" id="GO:0012505">
    <property type="term" value="C:endomembrane system"/>
    <property type="evidence" value="ECO:0007669"/>
    <property type="project" value="UniProtKB-SubCell"/>
</dbReference>
<dbReference type="InterPro" id="IPR008217">
    <property type="entry name" value="Ccc1_fam"/>
</dbReference>
<evidence type="ECO:0000256" key="3">
    <source>
        <dbReference type="ARBA" id="ARBA00022989"/>
    </source>
</evidence>
<dbReference type="GO" id="GO:0030026">
    <property type="term" value="P:intracellular manganese ion homeostasis"/>
    <property type="evidence" value="ECO:0007669"/>
    <property type="project" value="InterPro"/>
</dbReference>
<dbReference type="AlphaFoldDB" id="A0A6J6F177"/>
<dbReference type="EMBL" id="CAEZTS010000063">
    <property type="protein sequence ID" value="CAB4578638.1"/>
    <property type="molecule type" value="Genomic_DNA"/>
</dbReference>
<evidence type="ECO:0000256" key="1">
    <source>
        <dbReference type="ARBA" id="ARBA00004127"/>
    </source>
</evidence>
<gene>
    <name evidence="6" type="ORF">UFOPK1722_00854</name>
</gene>